<proteinExistence type="predicted"/>
<dbReference type="PANTHER" id="PTHR40266">
    <property type="entry name" value="TOXIN HIGB-1"/>
    <property type="match status" value="1"/>
</dbReference>
<dbReference type="SUPFAM" id="SSF143011">
    <property type="entry name" value="RelE-like"/>
    <property type="match status" value="1"/>
</dbReference>
<dbReference type="InterPro" id="IPR007711">
    <property type="entry name" value="HigB-1"/>
</dbReference>
<organism evidence="1 2">
    <name type="scientific">Hypericibacter adhaerens</name>
    <dbReference type="NCBI Taxonomy" id="2602016"/>
    <lineage>
        <taxon>Bacteria</taxon>
        <taxon>Pseudomonadati</taxon>
        <taxon>Pseudomonadota</taxon>
        <taxon>Alphaproteobacteria</taxon>
        <taxon>Rhodospirillales</taxon>
        <taxon>Dongiaceae</taxon>
        <taxon>Hypericibacter</taxon>
    </lineage>
</organism>
<sequence length="93" mass="10932">MIKSFRDKASEDIFHGRGCDKRWRSFERVALRKLLMIHAASKLSDLKAPPNNKLEALKKERKGRHAIRINDVYRICFVWVDGHAEQVEIADYH</sequence>
<reference evidence="1 2" key="1">
    <citation type="submission" date="2019-08" db="EMBL/GenBank/DDBJ databases">
        <title>Hyperibacter terrae gen. nov., sp. nov. and Hyperibacter viscosus sp. nov., two new members in the family Rhodospirillaceae isolated from the rhizosphere of Hypericum perforatum.</title>
        <authorList>
            <person name="Noviana Z."/>
        </authorList>
    </citation>
    <scope>NUCLEOTIDE SEQUENCE [LARGE SCALE GENOMIC DNA]</scope>
    <source>
        <strain evidence="1 2">R5959</strain>
    </source>
</reference>
<name>A0A5J6N2H4_9PROT</name>
<dbReference type="PANTHER" id="PTHR40266:SF2">
    <property type="entry name" value="TOXIN HIGB-1"/>
    <property type="match status" value="1"/>
</dbReference>
<dbReference type="RefSeq" id="WP_151119064.1">
    <property type="nucleotide sequence ID" value="NZ_CP042582.1"/>
</dbReference>
<dbReference type="Pfam" id="PF05015">
    <property type="entry name" value="HigB-like_toxin"/>
    <property type="match status" value="1"/>
</dbReference>
<dbReference type="OrthoDB" id="9801102at2"/>
<protein>
    <submittedName>
        <fullName evidence="1">Plasmid maintenance system killer protein</fullName>
    </submittedName>
</protein>
<dbReference type="InterPro" id="IPR035093">
    <property type="entry name" value="RelE/ParE_toxin_dom_sf"/>
</dbReference>
<evidence type="ECO:0000313" key="2">
    <source>
        <dbReference type="Proteomes" id="UP000325797"/>
    </source>
</evidence>
<dbReference type="Proteomes" id="UP000325797">
    <property type="component" value="Chromosome"/>
</dbReference>
<evidence type="ECO:0000313" key="1">
    <source>
        <dbReference type="EMBL" id="QEX23717.1"/>
    </source>
</evidence>
<keyword evidence="2" id="KW-1185">Reference proteome</keyword>
<gene>
    <name evidence="1" type="ORF">FRZ61_36560</name>
</gene>
<dbReference type="Gene3D" id="3.30.2310.20">
    <property type="entry name" value="RelE-like"/>
    <property type="match status" value="1"/>
</dbReference>
<dbReference type="KEGG" id="hadh:FRZ61_36560"/>
<accession>A0A5J6N2H4</accession>
<dbReference type="AlphaFoldDB" id="A0A5J6N2H4"/>
<dbReference type="EMBL" id="CP042582">
    <property type="protein sequence ID" value="QEX23717.1"/>
    <property type="molecule type" value="Genomic_DNA"/>
</dbReference>